<evidence type="ECO:0000313" key="2">
    <source>
        <dbReference type="Proteomes" id="UP001141806"/>
    </source>
</evidence>
<accession>A0A9Q0JZS8</accession>
<protein>
    <submittedName>
        <fullName evidence="1">Uncharacterized protein</fullName>
    </submittedName>
</protein>
<dbReference type="AlphaFoldDB" id="A0A9Q0JZS8"/>
<dbReference type="EMBL" id="JAMYWD010000010">
    <property type="protein sequence ID" value="KAJ4958579.1"/>
    <property type="molecule type" value="Genomic_DNA"/>
</dbReference>
<dbReference type="Proteomes" id="UP001141806">
    <property type="component" value="Unassembled WGS sequence"/>
</dbReference>
<name>A0A9Q0JZS8_9MAGN</name>
<sequence>MKGITISGRVLEKARLLWSIDELLQNCMDRKSTSSPASSESEEVRRAPVSNLKIKSIMTFRVSRKLEVGGASNYQGELTAQGNEDMAFPVNQEHAYGTPQPTPFTFQQQAIISAFTMKNPDIAATILNLTPKFSEFSILNPIQKAVQHQTNIFVN</sequence>
<evidence type="ECO:0000313" key="1">
    <source>
        <dbReference type="EMBL" id="KAJ4958579.1"/>
    </source>
</evidence>
<comment type="caution">
    <text evidence="1">The sequence shown here is derived from an EMBL/GenBank/DDBJ whole genome shotgun (WGS) entry which is preliminary data.</text>
</comment>
<gene>
    <name evidence="1" type="ORF">NE237_025690</name>
</gene>
<organism evidence="1 2">
    <name type="scientific">Protea cynaroides</name>
    <dbReference type="NCBI Taxonomy" id="273540"/>
    <lineage>
        <taxon>Eukaryota</taxon>
        <taxon>Viridiplantae</taxon>
        <taxon>Streptophyta</taxon>
        <taxon>Embryophyta</taxon>
        <taxon>Tracheophyta</taxon>
        <taxon>Spermatophyta</taxon>
        <taxon>Magnoliopsida</taxon>
        <taxon>Proteales</taxon>
        <taxon>Proteaceae</taxon>
        <taxon>Protea</taxon>
    </lineage>
</organism>
<keyword evidence="2" id="KW-1185">Reference proteome</keyword>
<proteinExistence type="predicted"/>
<reference evidence="1" key="1">
    <citation type="journal article" date="2023" name="Plant J.">
        <title>The genome of the king protea, Protea cynaroides.</title>
        <authorList>
            <person name="Chang J."/>
            <person name="Duong T.A."/>
            <person name="Schoeman C."/>
            <person name="Ma X."/>
            <person name="Roodt D."/>
            <person name="Barker N."/>
            <person name="Li Z."/>
            <person name="Van de Peer Y."/>
            <person name="Mizrachi E."/>
        </authorList>
    </citation>
    <scope>NUCLEOTIDE SEQUENCE</scope>
    <source>
        <tissue evidence="1">Young leaves</tissue>
    </source>
</reference>